<dbReference type="Pfam" id="PF08245">
    <property type="entry name" value="Mur_ligase_M"/>
    <property type="match status" value="1"/>
</dbReference>
<dbReference type="InterPro" id="IPR000713">
    <property type="entry name" value="Mur_ligase_N"/>
</dbReference>
<evidence type="ECO:0000256" key="10">
    <source>
        <dbReference type="HAMAP-Rule" id="MF_02019"/>
    </source>
</evidence>
<feature type="domain" description="Mur ligase central" evidence="14">
    <location>
        <begin position="104"/>
        <end position="292"/>
    </location>
</feature>
<dbReference type="InterPro" id="IPR036615">
    <property type="entry name" value="Mur_ligase_C_dom_sf"/>
</dbReference>
<evidence type="ECO:0000313" key="16">
    <source>
        <dbReference type="Proteomes" id="UP001228905"/>
    </source>
</evidence>
<dbReference type="InterPro" id="IPR051046">
    <property type="entry name" value="MurCDEF_CellWall_CoF430Synth"/>
</dbReference>
<dbReference type="Proteomes" id="UP001228905">
    <property type="component" value="Unassembled WGS sequence"/>
</dbReference>
<name>A0ABU0IJZ2_9CAUL</name>
<evidence type="ECO:0000256" key="9">
    <source>
        <dbReference type="ARBA" id="ARBA00023316"/>
    </source>
</evidence>
<organism evidence="15 16">
    <name type="scientific">Caulobacter ginsengisoli</name>
    <dbReference type="NCBI Taxonomy" id="400775"/>
    <lineage>
        <taxon>Bacteria</taxon>
        <taxon>Pseudomonadati</taxon>
        <taxon>Pseudomonadota</taxon>
        <taxon>Alphaproteobacteria</taxon>
        <taxon>Caulobacterales</taxon>
        <taxon>Caulobacteraceae</taxon>
        <taxon>Caulobacter</taxon>
    </lineage>
</organism>
<evidence type="ECO:0000256" key="6">
    <source>
        <dbReference type="ARBA" id="ARBA00022960"/>
    </source>
</evidence>
<evidence type="ECO:0000256" key="8">
    <source>
        <dbReference type="ARBA" id="ARBA00023306"/>
    </source>
</evidence>
<evidence type="ECO:0000256" key="2">
    <source>
        <dbReference type="ARBA" id="ARBA00022598"/>
    </source>
</evidence>
<accession>A0ABU0IJZ2</accession>
<proteinExistence type="inferred from homology"/>
<evidence type="ECO:0000256" key="7">
    <source>
        <dbReference type="ARBA" id="ARBA00022984"/>
    </source>
</evidence>
<evidence type="ECO:0000313" key="15">
    <source>
        <dbReference type="EMBL" id="MDQ0462259.1"/>
    </source>
</evidence>
<keyword evidence="8 10" id="KW-0131">Cell cycle</keyword>
<dbReference type="InterPro" id="IPR005863">
    <property type="entry name" value="UDP-N-AcMur_synth"/>
</dbReference>
<dbReference type="Gene3D" id="3.40.1190.10">
    <property type="entry name" value="Mur-like, catalytic domain"/>
    <property type="match status" value="1"/>
</dbReference>
<dbReference type="InterPro" id="IPR035911">
    <property type="entry name" value="MurE/MurF_N"/>
</dbReference>
<evidence type="ECO:0000256" key="11">
    <source>
        <dbReference type="RuleBase" id="RU004136"/>
    </source>
</evidence>
<keyword evidence="6 10" id="KW-0133">Cell shape</keyword>
<dbReference type="SUPFAM" id="SSF53244">
    <property type="entry name" value="MurD-like peptide ligases, peptide-binding domain"/>
    <property type="match status" value="1"/>
</dbReference>
<feature type="domain" description="Mur ligase N-terminal catalytic" evidence="12">
    <location>
        <begin position="25"/>
        <end position="71"/>
    </location>
</feature>
<evidence type="ECO:0000256" key="5">
    <source>
        <dbReference type="ARBA" id="ARBA00022840"/>
    </source>
</evidence>
<evidence type="ECO:0000256" key="3">
    <source>
        <dbReference type="ARBA" id="ARBA00022618"/>
    </source>
</evidence>
<keyword evidence="5 10" id="KW-0067">ATP-binding</keyword>
<dbReference type="InterPro" id="IPR013221">
    <property type="entry name" value="Mur_ligase_cen"/>
</dbReference>
<comment type="similarity">
    <text evidence="10">Belongs to the MurCDEF family. MurF subfamily.</text>
</comment>
<comment type="catalytic activity">
    <reaction evidence="10 11">
        <text>D-alanyl-D-alanine + UDP-N-acetyl-alpha-D-muramoyl-L-alanyl-gamma-D-glutamyl-meso-2,6-diaminopimelate + ATP = UDP-N-acetyl-alpha-D-muramoyl-L-alanyl-gamma-D-glutamyl-meso-2,6-diaminopimeloyl-D-alanyl-D-alanine + ADP + phosphate + H(+)</text>
        <dbReference type="Rhea" id="RHEA:28374"/>
        <dbReference type="ChEBI" id="CHEBI:15378"/>
        <dbReference type="ChEBI" id="CHEBI:30616"/>
        <dbReference type="ChEBI" id="CHEBI:43474"/>
        <dbReference type="ChEBI" id="CHEBI:57822"/>
        <dbReference type="ChEBI" id="CHEBI:61386"/>
        <dbReference type="ChEBI" id="CHEBI:83905"/>
        <dbReference type="ChEBI" id="CHEBI:456216"/>
        <dbReference type="EC" id="6.3.2.10"/>
    </reaction>
</comment>
<evidence type="ECO:0000256" key="1">
    <source>
        <dbReference type="ARBA" id="ARBA00022490"/>
    </source>
</evidence>
<dbReference type="InterPro" id="IPR004101">
    <property type="entry name" value="Mur_ligase_C"/>
</dbReference>
<evidence type="ECO:0000259" key="13">
    <source>
        <dbReference type="Pfam" id="PF02875"/>
    </source>
</evidence>
<dbReference type="Gene3D" id="3.90.190.20">
    <property type="entry name" value="Mur ligase, C-terminal domain"/>
    <property type="match status" value="1"/>
</dbReference>
<evidence type="ECO:0000259" key="14">
    <source>
        <dbReference type="Pfam" id="PF08245"/>
    </source>
</evidence>
<dbReference type="SUPFAM" id="SSF53623">
    <property type="entry name" value="MurD-like peptide ligases, catalytic domain"/>
    <property type="match status" value="1"/>
</dbReference>
<dbReference type="EMBL" id="JAUSVS010000001">
    <property type="protein sequence ID" value="MDQ0462259.1"/>
    <property type="molecule type" value="Genomic_DNA"/>
</dbReference>
<keyword evidence="3 10" id="KW-0132">Cell division</keyword>
<comment type="caution">
    <text evidence="15">The sequence shown here is derived from an EMBL/GenBank/DDBJ whole genome shotgun (WGS) entry which is preliminary data.</text>
</comment>
<keyword evidence="2 10" id="KW-0436">Ligase</keyword>
<dbReference type="PANTHER" id="PTHR43024:SF1">
    <property type="entry name" value="UDP-N-ACETYLMURAMOYL-TRIPEPTIDE--D-ALANYL-D-ALANINE LIGASE"/>
    <property type="match status" value="1"/>
</dbReference>
<reference evidence="15 16" key="1">
    <citation type="submission" date="2023-07" db="EMBL/GenBank/DDBJ databases">
        <title>Genomic Encyclopedia of Type Strains, Phase IV (KMG-IV): sequencing the most valuable type-strain genomes for metagenomic binning, comparative biology and taxonomic classification.</title>
        <authorList>
            <person name="Goeker M."/>
        </authorList>
    </citation>
    <scope>NUCLEOTIDE SEQUENCE [LARGE SCALE GENOMIC DNA]</scope>
    <source>
        <strain evidence="15 16">DSM 18695</strain>
    </source>
</reference>
<dbReference type="SUPFAM" id="SSF63418">
    <property type="entry name" value="MurE/MurF N-terminal domain"/>
    <property type="match status" value="1"/>
</dbReference>
<dbReference type="Pfam" id="PF02875">
    <property type="entry name" value="Mur_ligase_C"/>
    <property type="match status" value="1"/>
</dbReference>
<sequence>MSEPLWTAREIAAATGGRAGGDFAVTGVSFDSREIGPGDLFVALAGVRDGHEFAAQAFKQGAAGVLASKPVDGPSVQVADTLKALEDLGIAARDRATHARRGAVTGSVGKTSVTQAVAAGLARAGRSHNSVKSFNNHIGVPLTLARMPRDTERAVFEIGMNHAEEIVPLSRMVQPHVAAITTVGPVHIEAFADGEAGVARAKAEIFAGLKPGGVAVLNADNQWFDYLAGEARKVGAEVWSFGQAGTTARLLDFQPRTQGAAVRAELDGRPLDFPIRQSGFHWGPNSLCVLLMLRALGVEEATALAALENFEPLAGRGAEREVHVAAGVFTLVDESYNANPISMQAAFRSLGARRPKGRRIVALTDMLELGPDEAQYHAALAEPILAAQVDLVFCAGPLMKSLFDALPPTRRGGYAETAAGLAPLVTTAVEPGDLVMVKGSNGSRAASIAAALAALDRAGGGA</sequence>
<evidence type="ECO:0000256" key="4">
    <source>
        <dbReference type="ARBA" id="ARBA00022741"/>
    </source>
</evidence>
<dbReference type="EC" id="6.3.2.10" evidence="10 11"/>
<comment type="function">
    <text evidence="10 11">Involved in cell wall formation. Catalyzes the final step in the synthesis of UDP-N-acetylmuramoyl-pentapeptide, the precursor of murein.</text>
</comment>
<keyword evidence="9 10" id="KW-0961">Cell wall biogenesis/degradation</keyword>
<feature type="domain" description="Mur ligase C-terminal" evidence="13">
    <location>
        <begin position="329"/>
        <end position="440"/>
    </location>
</feature>
<feature type="binding site" evidence="10">
    <location>
        <begin position="106"/>
        <end position="112"/>
    </location>
    <ligand>
        <name>ATP</name>
        <dbReference type="ChEBI" id="CHEBI:30616"/>
    </ligand>
</feature>
<dbReference type="NCBIfam" id="TIGR01143">
    <property type="entry name" value="murF"/>
    <property type="match status" value="1"/>
</dbReference>
<dbReference type="GO" id="GO:0047480">
    <property type="term" value="F:UDP-N-acetylmuramoyl-tripeptide-D-alanyl-D-alanine ligase activity"/>
    <property type="evidence" value="ECO:0007669"/>
    <property type="project" value="UniProtKB-EC"/>
</dbReference>
<comment type="subcellular location">
    <subcellularLocation>
        <location evidence="10 11">Cytoplasm</location>
    </subcellularLocation>
</comment>
<dbReference type="InterPro" id="IPR036565">
    <property type="entry name" value="Mur-like_cat_sf"/>
</dbReference>
<keyword evidence="4 10" id="KW-0547">Nucleotide-binding</keyword>
<protein>
    <recommendedName>
        <fullName evidence="10 11">UDP-N-acetylmuramoyl-tripeptide--D-alanyl-D-alanine ligase</fullName>
        <ecNumber evidence="10 11">6.3.2.10</ecNumber>
    </recommendedName>
    <alternativeName>
        <fullName evidence="10">D-alanyl-D-alanine-adding enzyme</fullName>
    </alternativeName>
</protein>
<keyword evidence="1 10" id="KW-0963">Cytoplasm</keyword>
<dbReference type="Pfam" id="PF01225">
    <property type="entry name" value="Mur_ligase"/>
    <property type="match status" value="1"/>
</dbReference>
<dbReference type="RefSeq" id="WP_307344424.1">
    <property type="nucleotide sequence ID" value="NZ_JAUSVS010000001.1"/>
</dbReference>
<keyword evidence="7 10" id="KW-0573">Peptidoglycan synthesis</keyword>
<dbReference type="HAMAP" id="MF_02019">
    <property type="entry name" value="MurF"/>
    <property type="match status" value="1"/>
</dbReference>
<dbReference type="PANTHER" id="PTHR43024">
    <property type="entry name" value="UDP-N-ACETYLMURAMOYL-TRIPEPTIDE--D-ALANYL-D-ALANINE LIGASE"/>
    <property type="match status" value="1"/>
</dbReference>
<keyword evidence="16" id="KW-1185">Reference proteome</keyword>
<dbReference type="Gene3D" id="3.40.1390.10">
    <property type="entry name" value="MurE/MurF, N-terminal domain"/>
    <property type="match status" value="1"/>
</dbReference>
<gene>
    <name evidence="10" type="primary">murF</name>
    <name evidence="15" type="ORF">QO010_000007</name>
</gene>
<comment type="pathway">
    <text evidence="10 11">Cell wall biogenesis; peptidoglycan biosynthesis.</text>
</comment>
<evidence type="ECO:0000259" key="12">
    <source>
        <dbReference type="Pfam" id="PF01225"/>
    </source>
</evidence>